<evidence type="ECO:0000313" key="1">
    <source>
        <dbReference type="EMBL" id="MDM9562088.1"/>
    </source>
</evidence>
<feature type="non-terminal residue" evidence="1">
    <location>
        <position position="1"/>
    </location>
</feature>
<name>A0ABT7WA67_9BORD</name>
<protein>
    <submittedName>
        <fullName evidence="1">Methyl-accepting chemotaxis protein</fullName>
    </submittedName>
</protein>
<dbReference type="EMBL" id="JAUDJE010000043">
    <property type="protein sequence ID" value="MDM9562088.1"/>
    <property type="molecule type" value="Genomic_DNA"/>
</dbReference>
<keyword evidence="2" id="KW-1185">Reference proteome</keyword>
<accession>A0ABT7WA67</accession>
<comment type="caution">
    <text evidence="1">The sequence shown here is derived from an EMBL/GenBank/DDBJ whole genome shotgun (WGS) entry which is preliminary data.</text>
</comment>
<gene>
    <name evidence="1" type="ORF">QUC21_23855</name>
</gene>
<evidence type="ECO:0000313" key="2">
    <source>
        <dbReference type="Proteomes" id="UP001175604"/>
    </source>
</evidence>
<organism evidence="1 2">
    <name type="scientific">Bordetella petrii</name>
    <dbReference type="NCBI Taxonomy" id="94624"/>
    <lineage>
        <taxon>Bacteria</taxon>
        <taxon>Pseudomonadati</taxon>
        <taxon>Pseudomonadota</taxon>
        <taxon>Betaproteobacteria</taxon>
        <taxon>Burkholderiales</taxon>
        <taxon>Alcaligenaceae</taxon>
        <taxon>Bordetella</taxon>
    </lineage>
</organism>
<sequence length="56" mass="5695">QNAALVEEAAAAAGSLQEQAQRLAEAVSVFKINAGEVIEVPAQQLTGYAAPMVAQA</sequence>
<reference evidence="1" key="1">
    <citation type="submission" date="2023-06" db="EMBL/GenBank/DDBJ databases">
        <title>full genome analysis of Phenantherene degrader P3.</title>
        <authorList>
            <person name="Akbar A."/>
            <person name="Rahmeh R."/>
            <person name="Kishk M."/>
        </authorList>
    </citation>
    <scope>NUCLEOTIDE SEQUENCE</scope>
    <source>
        <strain evidence="1">P3</strain>
    </source>
</reference>
<proteinExistence type="predicted"/>
<dbReference type="Proteomes" id="UP001175604">
    <property type="component" value="Unassembled WGS sequence"/>
</dbReference>